<evidence type="ECO:0000313" key="2">
    <source>
        <dbReference type="Proteomes" id="UP001596540"/>
    </source>
</evidence>
<accession>A0ABW2KCN5</accession>
<dbReference type="Proteomes" id="UP001596540">
    <property type="component" value="Unassembled WGS sequence"/>
</dbReference>
<protein>
    <recommendedName>
        <fullName evidence="3">DNA-binding protein</fullName>
    </recommendedName>
</protein>
<evidence type="ECO:0000313" key="1">
    <source>
        <dbReference type="EMBL" id="MFC7327811.1"/>
    </source>
</evidence>
<dbReference type="EMBL" id="JBHTBH010000003">
    <property type="protein sequence ID" value="MFC7327811.1"/>
    <property type="molecule type" value="Genomic_DNA"/>
</dbReference>
<keyword evidence="2" id="KW-1185">Reference proteome</keyword>
<sequence>MNVKKGESMPPNEQELRDQLVRLIDTRLLDPLEILLEGDATVEGVRTAVRARATTWARGMLEADDQAAIGLVVRLVATLFPGDGPFDPPVDWWRTPMGQVVAWRVGHPTAERVSYPVAGAMLGITRQGVHDLVARGRLPRHPEGGVVASAIRDRLRSEGRTRHA</sequence>
<organism evidence="1 2">
    <name type="scientific">Marinactinospora rubrisoli</name>
    <dbReference type="NCBI Taxonomy" id="2715399"/>
    <lineage>
        <taxon>Bacteria</taxon>
        <taxon>Bacillati</taxon>
        <taxon>Actinomycetota</taxon>
        <taxon>Actinomycetes</taxon>
        <taxon>Streptosporangiales</taxon>
        <taxon>Nocardiopsidaceae</taxon>
        <taxon>Marinactinospora</taxon>
    </lineage>
</organism>
<evidence type="ECO:0008006" key="3">
    <source>
        <dbReference type="Google" id="ProtNLM"/>
    </source>
</evidence>
<comment type="caution">
    <text evidence="1">The sequence shown here is derived from an EMBL/GenBank/DDBJ whole genome shotgun (WGS) entry which is preliminary data.</text>
</comment>
<reference evidence="2" key="1">
    <citation type="journal article" date="2019" name="Int. J. Syst. Evol. Microbiol.">
        <title>The Global Catalogue of Microorganisms (GCM) 10K type strain sequencing project: providing services to taxonomists for standard genome sequencing and annotation.</title>
        <authorList>
            <consortium name="The Broad Institute Genomics Platform"/>
            <consortium name="The Broad Institute Genome Sequencing Center for Infectious Disease"/>
            <person name="Wu L."/>
            <person name="Ma J."/>
        </authorList>
    </citation>
    <scope>NUCLEOTIDE SEQUENCE [LARGE SCALE GENOMIC DNA]</scope>
    <source>
        <strain evidence="2">CGMCC 4.7382</strain>
    </source>
</reference>
<dbReference type="RefSeq" id="WP_379870293.1">
    <property type="nucleotide sequence ID" value="NZ_JBHTBH010000003.1"/>
</dbReference>
<gene>
    <name evidence="1" type="ORF">ACFQRF_08640</name>
</gene>
<name>A0ABW2KCN5_9ACTN</name>
<proteinExistence type="predicted"/>